<dbReference type="GO" id="GO:0008080">
    <property type="term" value="F:N-acetyltransferase activity"/>
    <property type="evidence" value="ECO:0007669"/>
    <property type="project" value="InterPro"/>
</dbReference>
<dbReference type="OrthoDB" id="41532at2759"/>
<organism evidence="3 4">
    <name type="scientific">Plectosphaerella plurivora</name>
    <dbReference type="NCBI Taxonomy" id="936078"/>
    <lineage>
        <taxon>Eukaryota</taxon>
        <taxon>Fungi</taxon>
        <taxon>Dikarya</taxon>
        <taxon>Ascomycota</taxon>
        <taxon>Pezizomycotina</taxon>
        <taxon>Sordariomycetes</taxon>
        <taxon>Hypocreomycetidae</taxon>
        <taxon>Glomerellales</taxon>
        <taxon>Plectosphaerellaceae</taxon>
        <taxon>Plectosphaerella</taxon>
    </lineage>
</organism>
<keyword evidence="1" id="KW-0808">Transferase</keyword>
<dbReference type="CDD" id="cd04301">
    <property type="entry name" value="NAT_SF"/>
    <property type="match status" value="1"/>
</dbReference>
<dbReference type="Pfam" id="PF00583">
    <property type="entry name" value="Acetyltransf_1"/>
    <property type="match status" value="1"/>
</dbReference>
<keyword evidence="4" id="KW-1185">Reference proteome</keyword>
<dbReference type="AlphaFoldDB" id="A0A9P9A9M5"/>
<dbReference type="Gene3D" id="3.40.630.30">
    <property type="match status" value="1"/>
</dbReference>
<dbReference type="EMBL" id="JAGSXJ010000015">
    <property type="protein sequence ID" value="KAH6685294.1"/>
    <property type="molecule type" value="Genomic_DNA"/>
</dbReference>
<sequence length="349" mass="37926">MPSVIEPTLVHPAGQDPIPPIRDASRKLVRELGFMRRTLAGTNLSAAAVHALLEIGDHGIRNRVELHARLKLDGARGGDFEAAVAELLKQGEIVAEPPFVESLPTSYRLTPQGESTLRSVNAFAVARIQEALDAAAPGIGEAIALGLKAYAEALAATSPAPSPVADPQPRTGVRVEPGYRPGFLARTLQMHMDYYSATLNWGLSFETSLARDFGDLIKRLEGNPDNQIWAALQEPAVPGGAERIVGTILLDAEDLGEPGTAHIRGFIMDEDVRGMGVGKKLLGAVLEFVELRGFDKVVLFTMGRLAAAVYMYRKAGFELEGEKEENLWDQQVTVQKFVWKRTRDEDPSV</sequence>
<gene>
    <name evidence="3" type="ORF">F5X68DRAFT_233042</name>
</gene>
<dbReference type="PANTHER" id="PTHR13947:SF37">
    <property type="entry name" value="LD18367P"/>
    <property type="match status" value="1"/>
</dbReference>
<name>A0A9P9A9M5_9PEZI</name>
<reference evidence="3" key="1">
    <citation type="journal article" date="2021" name="Nat. Commun.">
        <title>Genetic determinants of endophytism in the Arabidopsis root mycobiome.</title>
        <authorList>
            <person name="Mesny F."/>
            <person name="Miyauchi S."/>
            <person name="Thiergart T."/>
            <person name="Pickel B."/>
            <person name="Atanasova L."/>
            <person name="Karlsson M."/>
            <person name="Huettel B."/>
            <person name="Barry K.W."/>
            <person name="Haridas S."/>
            <person name="Chen C."/>
            <person name="Bauer D."/>
            <person name="Andreopoulos W."/>
            <person name="Pangilinan J."/>
            <person name="LaButti K."/>
            <person name="Riley R."/>
            <person name="Lipzen A."/>
            <person name="Clum A."/>
            <person name="Drula E."/>
            <person name="Henrissat B."/>
            <person name="Kohler A."/>
            <person name="Grigoriev I.V."/>
            <person name="Martin F.M."/>
            <person name="Hacquard S."/>
        </authorList>
    </citation>
    <scope>NUCLEOTIDE SEQUENCE</scope>
    <source>
        <strain evidence="3">MPI-SDFR-AT-0117</strain>
    </source>
</reference>
<dbReference type="InterPro" id="IPR050769">
    <property type="entry name" value="NAT_camello-type"/>
</dbReference>
<proteinExistence type="predicted"/>
<evidence type="ECO:0000259" key="2">
    <source>
        <dbReference type="PROSITE" id="PS51186"/>
    </source>
</evidence>
<dbReference type="PANTHER" id="PTHR13947">
    <property type="entry name" value="GNAT FAMILY N-ACETYLTRANSFERASE"/>
    <property type="match status" value="1"/>
</dbReference>
<evidence type="ECO:0000313" key="3">
    <source>
        <dbReference type="EMBL" id="KAH6685294.1"/>
    </source>
</evidence>
<accession>A0A9P9A9M5</accession>
<protein>
    <submittedName>
        <fullName evidence="3">MarR family transcriptional regulator</fullName>
    </submittedName>
</protein>
<dbReference type="Proteomes" id="UP000770015">
    <property type="component" value="Unassembled WGS sequence"/>
</dbReference>
<feature type="domain" description="N-acetyltransferase" evidence="2">
    <location>
        <begin position="192"/>
        <end position="344"/>
    </location>
</feature>
<dbReference type="SUPFAM" id="SSF55729">
    <property type="entry name" value="Acyl-CoA N-acyltransferases (Nat)"/>
    <property type="match status" value="1"/>
</dbReference>
<evidence type="ECO:0000313" key="4">
    <source>
        <dbReference type="Proteomes" id="UP000770015"/>
    </source>
</evidence>
<dbReference type="InterPro" id="IPR016181">
    <property type="entry name" value="Acyl_CoA_acyltransferase"/>
</dbReference>
<evidence type="ECO:0000256" key="1">
    <source>
        <dbReference type="ARBA" id="ARBA00022679"/>
    </source>
</evidence>
<dbReference type="PROSITE" id="PS51186">
    <property type="entry name" value="GNAT"/>
    <property type="match status" value="1"/>
</dbReference>
<dbReference type="InterPro" id="IPR000182">
    <property type="entry name" value="GNAT_dom"/>
</dbReference>
<comment type="caution">
    <text evidence="3">The sequence shown here is derived from an EMBL/GenBank/DDBJ whole genome shotgun (WGS) entry which is preliminary data.</text>
</comment>